<evidence type="ECO:0000256" key="5">
    <source>
        <dbReference type="ARBA" id="ARBA00022989"/>
    </source>
</evidence>
<feature type="transmembrane region" description="Helical" evidence="9">
    <location>
        <begin position="229"/>
        <end position="249"/>
    </location>
</feature>
<dbReference type="GO" id="GO:0005886">
    <property type="term" value="C:plasma membrane"/>
    <property type="evidence" value="ECO:0007669"/>
    <property type="project" value="UniProtKB-SubCell"/>
</dbReference>
<keyword evidence="7 9" id="KW-0472">Membrane</keyword>
<keyword evidence="2" id="KW-0813">Transport</keyword>
<dbReference type="OrthoDB" id="445589at2"/>
<proteinExistence type="inferred from homology"/>
<name>A0A1T4TKR8_9BACT</name>
<keyword evidence="4 9" id="KW-0812">Transmembrane</keyword>
<dbReference type="STRING" id="634771.SAMN04488128_105328"/>
<evidence type="ECO:0000256" key="9">
    <source>
        <dbReference type="SAM" id="Phobius"/>
    </source>
</evidence>
<evidence type="ECO:0000313" key="11">
    <source>
        <dbReference type="Proteomes" id="UP000190367"/>
    </source>
</evidence>
<dbReference type="RefSeq" id="WP_078672131.1">
    <property type="nucleotide sequence ID" value="NZ_FUWZ01000005.1"/>
</dbReference>
<evidence type="ECO:0000256" key="7">
    <source>
        <dbReference type="ARBA" id="ARBA00023136"/>
    </source>
</evidence>
<evidence type="ECO:0000256" key="4">
    <source>
        <dbReference type="ARBA" id="ARBA00022692"/>
    </source>
</evidence>
<comment type="similarity">
    <text evidence="8">Belongs to the anion channel-forming bestrophin (TC 1.A.46) family.</text>
</comment>
<evidence type="ECO:0000256" key="6">
    <source>
        <dbReference type="ARBA" id="ARBA00023065"/>
    </source>
</evidence>
<keyword evidence="3" id="KW-1003">Cell membrane</keyword>
<feature type="transmembrane region" description="Helical" evidence="9">
    <location>
        <begin position="21"/>
        <end position="42"/>
    </location>
</feature>
<sequence length="335" mass="38561">MHTGRRYTPLEFFKWSSRDTLWLLLIAAVPTALYAAGLHFIALPWQPIAILGTALAFVVGFKNNASYGRIWEARQIYGAIINDSRTFAYTLRDALGGKQSELVKHLFNRHYAWLTALRFQLREPRSWENMQRRSNKEFLSGRYTVPEWESKVAEELAKYLTADELQYILAKKNKATQLMALQSETLAALRKEGRINDFQWMELQNSIIRFTDDQGKAERIKNFPYPRNFASVTSYLLFIFIVLLPFGLLKEYSKMGDGTFLEGYTIWLNIVFSAVVAWAFHILDTIGESAVNPFEGSANDIPITQISRTIEIDMRDMLDENLLPESIAPRNNIVL</sequence>
<dbReference type="InterPro" id="IPR044669">
    <property type="entry name" value="YneE/VCCN1/2-like"/>
</dbReference>
<dbReference type="PANTHER" id="PTHR33281:SF19">
    <property type="entry name" value="VOLTAGE-DEPENDENT ANION CHANNEL-FORMING PROTEIN YNEE"/>
    <property type="match status" value="1"/>
</dbReference>
<comment type="subcellular location">
    <subcellularLocation>
        <location evidence="1">Cell membrane</location>
        <topology evidence="1">Multi-pass membrane protein</topology>
    </subcellularLocation>
</comment>
<keyword evidence="6" id="KW-0406">Ion transport</keyword>
<dbReference type="PANTHER" id="PTHR33281">
    <property type="entry name" value="UPF0187 PROTEIN YNEE"/>
    <property type="match status" value="1"/>
</dbReference>
<reference evidence="11" key="1">
    <citation type="submission" date="2017-02" db="EMBL/GenBank/DDBJ databases">
        <authorList>
            <person name="Varghese N."/>
            <person name="Submissions S."/>
        </authorList>
    </citation>
    <scope>NUCLEOTIDE SEQUENCE [LARGE SCALE GENOMIC DNA]</scope>
    <source>
        <strain evidence="11">DSM 22224</strain>
    </source>
</reference>
<feature type="transmembrane region" description="Helical" evidence="9">
    <location>
        <begin position="48"/>
        <end position="65"/>
    </location>
</feature>
<dbReference type="Proteomes" id="UP000190367">
    <property type="component" value="Unassembled WGS sequence"/>
</dbReference>
<gene>
    <name evidence="10" type="ORF">SAMN04488128_105328</name>
</gene>
<dbReference type="Pfam" id="PF25539">
    <property type="entry name" value="Bestrophin_2"/>
    <property type="match status" value="1"/>
</dbReference>
<organism evidence="10 11">
    <name type="scientific">Chitinophaga eiseniae</name>
    <dbReference type="NCBI Taxonomy" id="634771"/>
    <lineage>
        <taxon>Bacteria</taxon>
        <taxon>Pseudomonadati</taxon>
        <taxon>Bacteroidota</taxon>
        <taxon>Chitinophagia</taxon>
        <taxon>Chitinophagales</taxon>
        <taxon>Chitinophagaceae</taxon>
        <taxon>Chitinophaga</taxon>
    </lineage>
</organism>
<keyword evidence="5 9" id="KW-1133">Transmembrane helix</keyword>
<accession>A0A1T4TKR8</accession>
<dbReference type="EMBL" id="FUWZ01000005">
    <property type="protein sequence ID" value="SKA41065.1"/>
    <property type="molecule type" value="Genomic_DNA"/>
</dbReference>
<dbReference type="GO" id="GO:0005254">
    <property type="term" value="F:chloride channel activity"/>
    <property type="evidence" value="ECO:0007669"/>
    <property type="project" value="InterPro"/>
</dbReference>
<evidence type="ECO:0000256" key="1">
    <source>
        <dbReference type="ARBA" id="ARBA00004651"/>
    </source>
</evidence>
<keyword evidence="11" id="KW-1185">Reference proteome</keyword>
<evidence type="ECO:0000256" key="2">
    <source>
        <dbReference type="ARBA" id="ARBA00022448"/>
    </source>
</evidence>
<evidence type="ECO:0000256" key="8">
    <source>
        <dbReference type="ARBA" id="ARBA00034708"/>
    </source>
</evidence>
<feature type="transmembrane region" description="Helical" evidence="9">
    <location>
        <begin position="264"/>
        <end position="283"/>
    </location>
</feature>
<evidence type="ECO:0000256" key="3">
    <source>
        <dbReference type="ARBA" id="ARBA00022475"/>
    </source>
</evidence>
<evidence type="ECO:0000313" key="10">
    <source>
        <dbReference type="EMBL" id="SKA41065.1"/>
    </source>
</evidence>
<protein>
    <submittedName>
        <fullName evidence="10">Putative membrane protein</fullName>
    </submittedName>
</protein>
<dbReference type="AlphaFoldDB" id="A0A1T4TKR8"/>